<dbReference type="AlphaFoldDB" id="A0AAW0GK82"/>
<sequence>MQTAALAARRVAGRRTPAIARLQARSYATPVSYAKEDEDPQLADYPRLSAVSKQTRPARGWEDMQMRRNFGEPLHEKEEALSMWGPDTPVVPPATALRQFSIAVLGFVTFGFIVKFALVPDRPSIAREYPFDGLVKEFGGVEENKARPDQATEVDEE</sequence>
<organism evidence="2 3">
    <name type="scientific">Cerrena zonata</name>
    <dbReference type="NCBI Taxonomy" id="2478898"/>
    <lineage>
        <taxon>Eukaryota</taxon>
        <taxon>Fungi</taxon>
        <taxon>Dikarya</taxon>
        <taxon>Basidiomycota</taxon>
        <taxon>Agaricomycotina</taxon>
        <taxon>Agaricomycetes</taxon>
        <taxon>Polyporales</taxon>
        <taxon>Cerrenaceae</taxon>
        <taxon>Cerrena</taxon>
    </lineage>
</organism>
<evidence type="ECO:0000313" key="2">
    <source>
        <dbReference type="EMBL" id="KAK7690663.1"/>
    </source>
</evidence>
<keyword evidence="3" id="KW-1185">Reference proteome</keyword>
<evidence type="ECO:0000313" key="3">
    <source>
        <dbReference type="Proteomes" id="UP001385951"/>
    </source>
</evidence>
<keyword evidence="1" id="KW-0472">Membrane</keyword>
<reference evidence="2 3" key="1">
    <citation type="submission" date="2022-09" db="EMBL/GenBank/DDBJ databases">
        <authorList>
            <person name="Palmer J.M."/>
        </authorList>
    </citation>
    <scope>NUCLEOTIDE SEQUENCE [LARGE SCALE GENOMIC DNA]</scope>
    <source>
        <strain evidence="2 3">DSM 7382</strain>
    </source>
</reference>
<proteinExistence type="predicted"/>
<dbReference type="GO" id="GO:0005739">
    <property type="term" value="C:mitochondrion"/>
    <property type="evidence" value="ECO:0007669"/>
    <property type="project" value="InterPro"/>
</dbReference>
<keyword evidence="1" id="KW-0812">Transmembrane</keyword>
<dbReference type="InterPro" id="IPR008699">
    <property type="entry name" value="NDUFB8"/>
</dbReference>
<accession>A0AAW0GK82</accession>
<gene>
    <name evidence="2" type="ORF">QCA50_005762</name>
</gene>
<protein>
    <submittedName>
        <fullName evidence="2">Uncharacterized protein</fullName>
    </submittedName>
</protein>
<dbReference type="PANTHER" id="PTHR12840:SF1">
    <property type="entry name" value="NADH DEHYDROGENASE [UBIQUINONE] 1 BETA SUBCOMPLEX SUBUNIT 8, MITOCHONDRIAL"/>
    <property type="match status" value="1"/>
</dbReference>
<keyword evidence="1" id="KW-1133">Transmembrane helix</keyword>
<name>A0AAW0GK82_9APHY</name>
<dbReference type="Pfam" id="PF05821">
    <property type="entry name" value="NDUF_B8"/>
    <property type="match status" value="1"/>
</dbReference>
<dbReference type="Proteomes" id="UP001385951">
    <property type="component" value="Unassembled WGS sequence"/>
</dbReference>
<evidence type="ECO:0000256" key="1">
    <source>
        <dbReference type="SAM" id="Phobius"/>
    </source>
</evidence>
<dbReference type="EMBL" id="JASBNA010000006">
    <property type="protein sequence ID" value="KAK7690663.1"/>
    <property type="molecule type" value="Genomic_DNA"/>
</dbReference>
<comment type="caution">
    <text evidence="2">The sequence shown here is derived from an EMBL/GenBank/DDBJ whole genome shotgun (WGS) entry which is preliminary data.</text>
</comment>
<feature type="transmembrane region" description="Helical" evidence="1">
    <location>
        <begin position="100"/>
        <end position="118"/>
    </location>
</feature>
<dbReference type="PANTHER" id="PTHR12840">
    <property type="entry name" value="NADH-UBIQUINONE OXIDOREDUCTASE ASHI SUBUNIT"/>
    <property type="match status" value="1"/>
</dbReference>